<comment type="caution">
    <text evidence="2">The sequence shown here is derived from an EMBL/GenBank/DDBJ whole genome shotgun (WGS) entry which is preliminary data.</text>
</comment>
<dbReference type="AlphaFoldDB" id="A0A2S9GWM6"/>
<dbReference type="Proteomes" id="UP000237839">
    <property type="component" value="Unassembled WGS sequence"/>
</dbReference>
<accession>A0A2S9GWM6</accession>
<evidence type="ECO:0000313" key="2">
    <source>
        <dbReference type="EMBL" id="PRC92125.1"/>
    </source>
</evidence>
<evidence type="ECO:0000256" key="1">
    <source>
        <dbReference type="SAM" id="Phobius"/>
    </source>
</evidence>
<keyword evidence="3" id="KW-1185">Reference proteome</keyword>
<organism evidence="2 3">
    <name type="scientific">Solimicrobium silvestre</name>
    <dbReference type="NCBI Taxonomy" id="2099400"/>
    <lineage>
        <taxon>Bacteria</taxon>
        <taxon>Pseudomonadati</taxon>
        <taxon>Pseudomonadota</taxon>
        <taxon>Betaproteobacteria</taxon>
        <taxon>Burkholderiales</taxon>
        <taxon>Oxalobacteraceae</taxon>
        <taxon>Solimicrobium</taxon>
    </lineage>
</organism>
<evidence type="ECO:0000313" key="3">
    <source>
        <dbReference type="Proteomes" id="UP000237839"/>
    </source>
</evidence>
<gene>
    <name evidence="2" type="ORF">S2091_3260</name>
</gene>
<feature type="transmembrane region" description="Helical" evidence="1">
    <location>
        <begin position="21"/>
        <end position="43"/>
    </location>
</feature>
<keyword evidence="1" id="KW-1133">Transmembrane helix</keyword>
<dbReference type="EMBL" id="PUGF01000016">
    <property type="protein sequence ID" value="PRC92125.1"/>
    <property type="molecule type" value="Genomic_DNA"/>
</dbReference>
<reference evidence="2 3" key="1">
    <citation type="submission" date="2018-02" db="EMBL/GenBank/DDBJ databases">
        <title>Solimicrobium silvestre gen. nov., sp. nov., isolated from alpine forest soil.</title>
        <authorList>
            <person name="Margesin R."/>
            <person name="Albuquerque L."/>
            <person name="Zhang D.-C."/>
            <person name="Froufe H.J.C."/>
            <person name="Severino R."/>
            <person name="Roxo I."/>
            <person name="Egas C."/>
            <person name="Da Costa M.S."/>
        </authorList>
    </citation>
    <scope>NUCLEOTIDE SEQUENCE [LARGE SCALE GENOMIC DNA]</scope>
    <source>
        <strain evidence="2 3">S20-91</strain>
    </source>
</reference>
<sequence length="191" mass="22397">MPCPKPEIYCNLFGCMTQAEWLQSIGYGIATVVAGFSIWSYFYSQKKQRELDMVKFSIELHRRLFDDEDLKEILNLIDGTILEQASLEEFKMGSKKRKFITFFEEMSLLVRAKFISEDFALYMFGYYAMQAKDNKHFMNDDMSDERVDFGIFFDFAESYRAKESTLNPSKILITHPSLITKLKNRLNPFGN</sequence>
<keyword evidence="1" id="KW-0472">Membrane</keyword>
<name>A0A2S9GWM6_9BURK</name>
<keyword evidence="1" id="KW-0812">Transmembrane</keyword>
<protein>
    <submittedName>
        <fullName evidence="2">Uncharacterized protein</fullName>
    </submittedName>
</protein>
<proteinExistence type="predicted"/>